<reference evidence="1" key="2">
    <citation type="journal article" date="2015" name="Fish Shellfish Immunol.">
        <title>Early steps in the European eel (Anguilla anguilla)-Vibrio vulnificus interaction in the gills: Role of the RtxA13 toxin.</title>
        <authorList>
            <person name="Callol A."/>
            <person name="Pajuelo D."/>
            <person name="Ebbesson L."/>
            <person name="Teles M."/>
            <person name="MacKenzie S."/>
            <person name="Amaro C."/>
        </authorList>
    </citation>
    <scope>NUCLEOTIDE SEQUENCE</scope>
</reference>
<dbReference type="AlphaFoldDB" id="A0A0E9RZQ5"/>
<protein>
    <submittedName>
        <fullName evidence="1">Uncharacterized protein</fullName>
    </submittedName>
</protein>
<evidence type="ECO:0000313" key="1">
    <source>
        <dbReference type="EMBL" id="JAH34566.1"/>
    </source>
</evidence>
<sequence>MPPSSWLLQGEFKLGALLKTALIDFEISHDRRDKDGLK</sequence>
<reference evidence="1" key="1">
    <citation type="submission" date="2014-11" db="EMBL/GenBank/DDBJ databases">
        <authorList>
            <person name="Amaro Gonzalez C."/>
        </authorList>
    </citation>
    <scope>NUCLEOTIDE SEQUENCE</scope>
</reference>
<dbReference type="EMBL" id="GBXM01074011">
    <property type="protein sequence ID" value="JAH34566.1"/>
    <property type="molecule type" value="Transcribed_RNA"/>
</dbReference>
<proteinExistence type="predicted"/>
<organism evidence="1">
    <name type="scientific">Anguilla anguilla</name>
    <name type="common">European freshwater eel</name>
    <name type="synonym">Muraena anguilla</name>
    <dbReference type="NCBI Taxonomy" id="7936"/>
    <lineage>
        <taxon>Eukaryota</taxon>
        <taxon>Metazoa</taxon>
        <taxon>Chordata</taxon>
        <taxon>Craniata</taxon>
        <taxon>Vertebrata</taxon>
        <taxon>Euteleostomi</taxon>
        <taxon>Actinopterygii</taxon>
        <taxon>Neopterygii</taxon>
        <taxon>Teleostei</taxon>
        <taxon>Anguilliformes</taxon>
        <taxon>Anguillidae</taxon>
        <taxon>Anguilla</taxon>
    </lineage>
</organism>
<accession>A0A0E9RZQ5</accession>
<name>A0A0E9RZQ5_ANGAN</name>